<evidence type="ECO:0000256" key="1">
    <source>
        <dbReference type="SAM" id="Phobius"/>
    </source>
</evidence>
<evidence type="ECO:0000313" key="3">
    <source>
        <dbReference type="Proteomes" id="UP000001060"/>
    </source>
</evidence>
<dbReference type="HOGENOM" id="CLU_3026735_0_0_6"/>
<feature type="transmembrane region" description="Helical" evidence="1">
    <location>
        <begin position="12"/>
        <end position="29"/>
    </location>
</feature>
<keyword evidence="1" id="KW-0812">Transmembrane</keyword>
<dbReference type="Proteomes" id="UP000001060">
    <property type="component" value="Chromosome"/>
</dbReference>
<keyword evidence="1" id="KW-0472">Membrane</keyword>
<reference evidence="2 3" key="1">
    <citation type="journal article" date="2010" name="PLoS Genet.">
        <title>Analysis of the Legionella longbeachae genome and transcriptome uncovers unique strategies to cause Legionnaires' disease.</title>
        <authorList>
            <person name="Cazalet C."/>
            <person name="Gomez-Valero L."/>
            <person name="Rusniok C."/>
            <person name="Lomma M."/>
            <person name="Dervins-Ravault D."/>
            <person name="Newton H."/>
            <person name="Sansom F."/>
            <person name="Jarraud S."/>
            <person name="Zidane N."/>
            <person name="Ma L."/>
            <person name="Bouchier C."/>
            <person name="Etienne J."/>
            <person name="Hartland E."/>
            <person name="Buchrieser C."/>
        </authorList>
    </citation>
    <scope>NUCLEOTIDE SEQUENCE [LARGE SCALE GENOMIC DNA]</scope>
    <source>
        <strain evidence="2 3">NSW150</strain>
    </source>
</reference>
<dbReference type="STRING" id="661367.LLO_4010"/>
<protein>
    <submittedName>
        <fullName evidence="2">Uncharacterized protein</fullName>
    </submittedName>
</protein>
<evidence type="ECO:0000313" key="2">
    <source>
        <dbReference type="EMBL" id="CBJ10957.1"/>
    </source>
</evidence>
<organism evidence="2 3">
    <name type="scientific">Legionella longbeachae serogroup 1 (strain NSW150)</name>
    <dbReference type="NCBI Taxonomy" id="661367"/>
    <lineage>
        <taxon>Bacteria</taxon>
        <taxon>Pseudomonadati</taxon>
        <taxon>Pseudomonadota</taxon>
        <taxon>Gammaproteobacteria</taxon>
        <taxon>Legionellales</taxon>
        <taxon>Legionellaceae</taxon>
        <taxon>Legionella</taxon>
    </lineage>
</organism>
<name>D3HPZ2_LEGLN</name>
<gene>
    <name evidence="2" type="ordered locus">LLO_4010</name>
</gene>
<keyword evidence="1" id="KW-1133">Transmembrane helix</keyword>
<keyword evidence="3" id="KW-1185">Reference proteome</keyword>
<dbReference type="AlphaFoldDB" id="D3HPZ2"/>
<dbReference type="EMBL" id="FN650140">
    <property type="protein sequence ID" value="CBJ10957.1"/>
    <property type="molecule type" value="Genomic_DNA"/>
</dbReference>
<accession>D3HPZ2</accession>
<sequence length="55" mass="6713">MLYLHYDFSTKILIIVKLLNINCIYWWHLKDKFYSDPHFPVVLALSIIKNRGRYV</sequence>
<dbReference type="KEGG" id="llo:LLO_4010"/>
<proteinExistence type="predicted"/>